<dbReference type="AlphaFoldDB" id="A0A4T0FRN2"/>
<keyword evidence="4 6" id="KW-1133">Transmembrane helix</keyword>
<sequence>MLFIHACDLLLRTFWVLGPLAIFYNAPFGRFADASSPLRLNGKLTWCAMELVSPVCFIIALHSHSLTQPQLITSLLFITHYVNRSFIYPVFNPSQSPSHLLVLLSAAAFNTANGSLQGWYAARVEKIDWLGVSVMVIGFCGNVYHDFLLFSTKRRAKGGYAIPSGGLFDYVSYPNYLCEWIEWLGYALATKSSIHSPPFTFLLALIAVMLPRAYNGQRWYRSKFSNYPPSRKIVIPYIL</sequence>
<protein>
    <recommendedName>
        <fullName evidence="7">3-oxo-5-alpha-steroid 4-dehydrogenase C-terminal domain-containing protein</fullName>
    </recommendedName>
</protein>
<keyword evidence="5 6" id="KW-0472">Membrane</keyword>
<organism evidence="8 9">
    <name type="scientific">Wallemia hederae</name>
    <dbReference type="NCBI Taxonomy" id="1540922"/>
    <lineage>
        <taxon>Eukaryota</taxon>
        <taxon>Fungi</taxon>
        <taxon>Dikarya</taxon>
        <taxon>Basidiomycota</taxon>
        <taxon>Wallemiomycotina</taxon>
        <taxon>Wallemiomycetes</taxon>
        <taxon>Wallemiales</taxon>
        <taxon>Wallemiaceae</taxon>
        <taxon>Wallemia</taxon>
    </lineage>
</organism>
<evidence type="ECO:0000256" key="6">
    <source>
        <dbReference type="SAM" id="Phobius"/>
    </source>
</evidence>
<comment type="similarity">
    <text evidence="2">Belongs to the steroid 5-alpha reductase family.</text>
</comment>
<dbReference type="InterPro" id="IPR001104">
    <property type="entry name" value="3-oxo-5_a-steroid_4-DH_C"/>
</dbReference>
<dbReference type="GO" id="GO:0016020">
    <property type="term" value="C:membrane"/>
    <property type="evidence" value="ECO:0007669"/>
    <property type="project" value="UniProtKB-SubCell"/>
</dbReference>
<keyword evidence="3 6" id="KW-0812">Transmembrane</keyword>
<feature type="transmembrane region" description="Helical" evidence="6">
    <location>
        <begin position="44"/>
        <end position="61"/>
    </location>
</feature>
<dbReference type="EMBL" id="SPNW01000012">
    <property type="protein sequence ID" value="TIA91427.1"/>
    <property type="molecule type" value="Genomic_DNA"/>
</dbReference>
<comment type="subcellular location">
    <subcellularLocation>
        <location evidence="1">Membrane</location>
        <topology evidence="1">Multi-pass membrane protein</topology>
    </subcellularLocation>
</comment>
<evidence type="ECO:0000256" key="4">
    <source>
        <dbReference type="ARBA" id="ARBA00022989"/>
    </source>
</evidence>
<evidence type="ECO:0000313" key="8">
    <source>
        <dbReference type="EMBL" id="TIA91427.1"/>
    </source>
</evidence>
<dbReference type="Proteomes" id="UP000310189">
    <property type="component" value="Unassembled WGS sequence"/>
</dbReference>
<dbReference type="Gene3D" id="1.20.120.1630">
    <property type="match status" value="1"/>
</dbReference>
<reference evidence="8 9" key="1">
    <citation type="submission" date="2019-03" db="EMBL/GenBank/DDBJ databases">
        <title>Sequencing 23 genomes of Wallemia ichthyophaga.</title>
        <authorList>
            <person name="Gostincar C."/>
        </authorList>
    </citation>
    <scope>NUCLEOTIDE SEQUENCE [LARGE SCALE GENOMIC DNA]</scope>
    <source>
        <strain evidence="8 9">EXF-5753</strain>
    </source>
</reference>
<dbReference type="InterPro" id="IPR039357">
    <property type="entry name" value="SRD5A/TECR"/>
</dbReference>
<evidence type="ECO:0000256" key="2">
    <source>
        <dbReference type="ARBA" id="ARBA00007742"/>
    </source>
</evidence>
<feature type="transmembrane region" description="Helical" evidence="6">
    <location>
        <begin position="127"/>
        <end position="145"/>
    </location>
</feature>
<proteinExistence type="inferred from homology"/>
<name>A0A4T0FRN2_9BASI</name>
<feature type="transmembrane region" description="Helical" evidence="6">
    <location>
        <begin position="100"/>
        <end position="120"/>
    </location>
</feature>
<dbReference type="PANTHER" id="PTHR10556">
    <property type="entry name" value="3-OXO-5-ALPHA-STEROID 4-DEHYDROGENASE"/>
    <property type="match status" value="1"/>
</dbReference>
<keyword evidence="9" id="KW-1185">Reference proteome</keyword>
<dbReference type="GO" id="GO:0006629">
    <property type="term" value="P:lipid metabolic process"/>
    <property type="evidence" value="ECO:0007669"/>
    <property type="project" value="InterPro"/>
</dbReference>
<dbReference type="Pfam" id="PF02544">
    <property type="entry name" value="Steroid_dh"/>
    <property type="match status" value="1"/>
</dbReference>
<comment type="caution">
    <text evidence="8">The sequence shown here is derived from an EMBL/GenBank/DDBJ whole genome shotgun (WGS) entry which is preliminary data.</text>
</comment>
<dbReference type="OrthoDB" id="5788137at2759"/>
<evidence type="ECO:0000256" key="1">
    <source>
        <dbReference type="ARBA" id="ARBA00004141"/>
    </source>
</evidence>
<dbReference type="PROSITE" id="PS50244">
    <property type="entry name" value="S5A_REDUCTASE"/>
    <property type="match status" value="1"/>
</dbReference>
<gene>
    <name evidence="8" type="ORF">E3P99_01077</name>
</gene>
<feature type="transmembrane region" description="Helical" evidence="6">
    <location>
        <begin position="12"/>
        <end position="32"/>
    </location>
</feature>
<evidence type="ECO:0000256" key="3">
    <source>
        <dbReference type="ARBA" id="ARBA00022692"/>
    </source>
</evidence>
<feature type="domain" description="3-oxo-5-alpha-steroid 4-dehydrogenase C-terminal" evidence="7">
    <location>
        <begin position="99"/>
        <end position="239"/>
    </location>
</feature>
<evidence type="ECO:0000256" key="5">
    <source>
        <dbReference type="ARBA" id="ARBA00023136"/>
    </source>
</evidence>
<dbReference type="GO" id="GO:0016627">
    <property type="term" value="F:oxidoreductase activity, acting on the CH-CH group of donors"/>
    <property type="evidence" value="ECO:0007669"/>
    <property type="project" value="InterPro"/>
</dbReference>
<accession>A0A4T0FRN2</accession>
<feature type="transmembrane region" description="Helical" evidence="6">
    <location>
        <begin position="194"/>
        <end position="214"/>
    </location>
</feature>
<evidence type="ECO:0000259" key="7">
    <source>
        <dbReference type="Pfam" id="PF02544"/>
    </source>
</evidence>
<dbReference type="PANTHER" id="PTHR10556:SF43">
    <property type="entry name" value="STEROID 5-ALPHA-REDUCTASE DET2"/>
    <property type="match status" value="1"/>
</dbReference>
<evidence type="ECO:0000313" key="9">
    <source>
        <dbReference type="Proteomes" id="UP000310189"/>
    </source>
</evidence>